<feature type="non-terminal residue" evidence="2">
    <location>
        <position position="148"/>
    </location>
</feature>
<dbReference type="Proteomes" id="UP001529510">
    <property type="component" value="Unassembled WGS sequence"/>
</dbReference>
<dbReference type="AlphaFoldDB" id="A0ABD0NHC3"/>
<protein>
    <recommendedName>
        <fullName evidence="1">DUF4939 domain-containing protein</fullName>
    </recommendedName>
</protein>
<evidence type="ECO:0000313" key="3">
    <source>
        <dbReference type="Proteomes" id="UP001529510"/>
    </source>
</evidence>
<name>A0ABD0NHC3_CIRMR</name>
<dbReference type="InterPro" id="IPR032549">
    <property type="entry name" value="DUF4939"/>
</dbReference>
<feature type="non-terminal residue" evidence="2">
    <location>
        <position position="1"/>
    </location>
</feature>
<evidence type="ECO:0000313" key="2">
    <source>
        <dbReference type="EMBL" id="KAL0161375.1"/>
    </source>
</evidence>
<accession>A0ABD0NHC3</accession>
<gene>
    <name evidence="2" type="ORF">M9458_045100</name>
</gene>
<comment type="caution">
    <text evidence="2">The sequence shown here is derived from an EMBL/GenBank/DDBJ whole genome shotgun (WGS) entry which is preliminary data.</text>
</comment>
<evidence type="ECO:0000259" key="1">
    <source>
        <dbReference type="Pfam" id="PF16297"/>
    </source>
</evidence>
<reference evidence="2 3" key="1">
    <citation type="submission" date="2024-05" db="EMBL/GenBank/DDBJ databases">
        <title>Genome sequencing and assembly of Indian major carp, Cirrhinus mrigala (Hamilton, 1822).</title>
        <authorList>
            <person name="Mohindra V."/>
            <person name="Chowdhury L.M."/>
            <person name="Lal K."/>
            <person name="Jena J.K."/>
        </authorList>
    </citation>
    <scope>NUCLEOTIDE SEQUENCE [LARGE SCALE GENOMIC DNA]</scope>
    <source>
        <strain evidence="2">CM1030</strain>
        <tissue evidence="2">Blood</tissue>
    </source>
</reference>
<sequence length="148" mass="16091">RPDQHKMSTETPAAADPFREMVNAFKAALTPSSPPSASGSPMATPAKFSGEAAECNGFLLQVNLYIQMQHQQFSTERSKVAFLTSLLTGKALQWAEAIWNSNNPIINSYEHTATGSLSTSDQLFRLRQGSSSIHDYTLHFRTLAAASG</sequence>
<dbReference type="Pfam" id="PF16297">
    <property type="entry name" value="DUF4939"/>
    <property type="match status" value="1"/>
</dbReference>
<organism evidence="2 3">
    <name type="scientific">Cirrhinus mrigala</name>
    <name type="common">Mrigala</name>
    <dbReference type="NCBI Taxonomy" id="683832"/>
    <lineage>
        <taxon>Eukaryota</taxon>
        <taxon>Metazoa</taxon>
        <taxon>Chordata</taxon>
        <taxon>Craniata</taxon>
        <taxon>Vertebrata</taxon>
        <taxon>Euteleostomi</taxon>
        <taxon>Actinopterygii</taxon>
        <taxon>Neopterygii</taxon>
        <taxon>Teleostei</taxon>
        <taxon>Ostariophysi</taxon>
        <taxon>Cypriniformes</taxon>
        <taxon>Cyprinidae</taxon>
        <taxon>Labeoninae</taxon>
        <taxon>Labeonini</taxon>
        <taxon>Cirrhinus</taxon>
    </lineage>
</organism>
<keyword evidence="3" id="KW-1185">Reference proteome</keyword>
<proteinExistence type="predicted"/>
<feature type="domain" description="DUF4939" evidence="1">
    <location>
        <begin position="40"/>
        <end position="110"/>
    </location>
</feature>
<dbReference type="EMBL" id="JAMKFB020000022">
    <property type="protein sequence ID" value="KAL0161375.1"/>
    <property type="molecule type" value="Genomic_DNA"/>
</dbReference>